<accession>A0A0J1BEF6</accession>
<dbReference type="PATRIC" id="fig|595434.4.peg.3021"/>
<keyword evidence="2" id="KW-1185">Reference proteome</keyword>
<organism evidence="1 2">
    <name type="scientific">Rhodopirellula islandica</name>
    <dbReference type="NCBI Taxonomy" id="595434"/>
    <lineage>
        <taxon>Bacteria</taxon>
        <taxon>Pseudomonadati</taxon>
        <taxon>Planctomycetota</taxon>
        <taxon>Planctomycetia</taxon>
        <taxon>Pirellulales</taxon>
        <taxon>Pirellulaceae</taxon>
        <taxon>Rhodopirellula</taxon>
    </lineage>
</organism>
<reference evidence="1" key="1">
    <citation type="submission" date="2015-05" db="EMBL/GenBank/DDBJ databases">
        <title>Permanent draft genome of Rhodopirellula islandicus K833.</title>
        <authorList>
            <person name="Kizina J."/>
            <person name="Richter M."/>
            <person name="Glockner F.O."/>
            <person name="Harder J."/>
        </authorList>
    </citation>
    <scope>NUCLEOTIDE SEQUENCE [LARGE SCALE GENOMIC DNA]</scope>
    <source>
        <strain evidence="1">K833</strain>
    </source>
</reference>
<dbReference type="Proteomes" id="UP000036367">
    <property type="component" value="Unassembled WGS sequence"/>
</dbReference>
<sequence>MLKTLFFGLSTAWFIQIGSANRIPQIQSVPVQLDGPSD</sequence>
<dbReference type="EMBL" id="LECT01000025">
    <property type="protein sequence ID" value="KLU04901.1"/>
    <property type="molecule type" value="Genomic_DNA"/>
</dbReference>
<protein>
    <submittedName>
        <fullName evidence="1">Uncharacterized protein</fullName>
    </submittedName>
</protein>
<gene>
    <name evidence="1" type="ORF">RISK_003169</name>
</gene>
<evidence type="ECO:0000313" key="1">
    <source>
        <dbReference type="EMBL" id="KLU04901.1"/>
    </source>
</evidence>
<proteinExistence type="predicted"/>
<dbReference type="AlphaFoldDB" id="A0A0J1BEF6"/>
<comment type="caution">
    <text evidence="1">The sequence shown here is derived from an EMBL/GenBank/DDBJ whole genome shotgun (WGS) entry which is preliminary data.</text>
</comment>
<name>A0A0J1BEF6_RHOIS</name>
<dbReference type="STRING" id="595434.RISK_003169"/>
<evidence type="ECO:0000313" key="2">
    <source>
        <dbReference type="Proteomes" id="UP000036367"/>
    </source>
</evidence>